<dbReference type="PRINTS" id="PR00888">
    <property type="entry name" value="SM22CALPONIN"/>
</dbReference>
<evidence type="ECO:0000256" key="11">
    <source>
        <dbReference type="ARBA" id="ARBA00047899"/>
    </source>
</evidence>
<dbReference type="PROSITE" id="PS00916">
    <property type="entry name" value="PI3_4_KINASE_2"/>
    <property type="match status" value="1"/>
</dbReference>
<dbReference type="GO" id="GO:0005737">
    <property type="term" value="C:cytoplasm"/>
    <property type="evidence" value="ECO:0007669"/>
    <property type="project" value="TreeGrafter"/>
</dbReference>
<dbReference type="Pfam" id="PF02259">
    <property type="entry name" value="FAT"/>
    <property type="match status" value="1"/>
</dbReference>
<evidence type="ECO:0000256" key="18">
    <source>
        <dbReference type="SAM" id="MobiDB-lite"/>
    </source>
</evidence>
<dbReference type="InterPro" id="IPR000403">
    <property type="entry name" value="PI3/4_kinase_cat_dom"/>
</dbReference>
<dbReference type="GO" id="GO:0044877">
    <property type="term" value="F:protein-containing complex binding"/>
    <property type="evidence" value="ECO:0007669"/>
    <property type="project" value="InterPro"/>
</dbReference>
<dbReference type="Gene3D" id="3.30.470.30">
    <property type="entry name" value="DNA ligase/mRNA capping enzyme"/>
    <property type="match status" value="1"/>
</dbReference>
<dbReference type="Gene3D" id="1.25.40.10">
    <property type="entry name" value="Tetratricopeptide repeat domain"/>
    <property type="match status" value="1"/>
</dbReference>
<comment type="catalytic activity">
    <reaction evidence="11">
        <text>L-threonyl-[protein] + ATP = O-phospho-L-threonyl-[protein] + ADP + H(+)</text>
        <dbReference type="Rhea" id="RHEA:46608"/>
        <dbReference type="Rhea" id="RHEA-COMP:11060"/>
        <dbReference type="Rhea" id="RHEA-COMP:11605"/>
        <dbReference type="ChEBI" id="CHEBI:15378"/>
        <dbReference type="ChEBI" id="CHEBI:30013"/>
        <dbReference type="ChEBI" id="CHEBI:30616"/>
        <dbReference type="ChEBI" id="CHEBI:61977"/>
        <dbReference type="ChEBI" id="CHEBI:456216"/>
        <dbReference type="EC" id="2.7.11.1"/>
    </reaction>
</comment>
<dbReference type="GO" id="GO:0016787">
    <property type="term" value="F:hydrolase activity"/>
    <property type="evidence" value="ECO:0007669"/>
    <property type="project" value="UniProtKB-KW"/>
</dbReference>
<evidence type="ECO:0000256" key="12">
    <source>
        <dbReference type="ARBA" id="ARBA00048283"/>
    </source>
</evidence>
<keyword evidence="7" id="KW-0067">ATP-binding</keyword>
<evidence type="ECO:0000259" key="21">
    <source>
        <dbReference type="PROSITE" id="PS51189"/>
    </source>
</evidence>
<dbReference type="Pfam" id="PF11865">
    <property type="entry name" value="mTOR_dom"/>
    <property type="match status" value="1"/>
</dbReference>
<dbReference type="GO" id="GO:0045930">
    <property type="term" value="P:negative regulation of mitotic cell cycle"/>
    <property type="evidence" value="ECO:0007669"/>
    <property type="project" value="UniProtKB-ARBA"/>
</dbReference>
<dbReference type="FunFam" id="1.25.10.10:FF:000060">
    <property type="entry name" value="Serine/threonine-protein kinase mTOR"/>
    <property type="match status" value="1"/>
</dbReference>
<comment type="catalytic activity">
    <reaction evidence="16">
        <text>1-octadecanoyl-2-(5Z,8Z,11Z,14Z-eicosatetraenoyl)-sn-glycerol + H2O = 2-(5Z,8Z,11Z,14Z-eicosatetraenoyl)-glycerol + octadecanoate + H(+)</text>
        <dbReference type="Rhea" id="RHEA:38507"/>
        <dbReference type="ChEBI" id="CHEBI:15377"/>
        <dbReference type="ChEBI" id="CHEBI:15378"/>
        <dbReference type="ChEBI" id="CHEBI:25629"/>
        <dbReference type="ChEBI" id="CHEBI:52392"/>
        <dbReference type="ChEBI" id="CHEBI:75728"/>
    </reaction>
</comment>
<dbReference type="PROSITE" id="PS50021">
    <property type="entry name" value="CH"/>
    <property type="match status" value="1"/>
</dbReference>
<dbReference type="InterPro" id="IPR003151">
    <property type="entry name" value="PIK-rel_kinase_FAT"/>
</dbReference>
<evidence type="ECO:0000256" key="4">
    <source>
        <dbReference type="ARBA" id="ARBA00022741"/>
    </source>
</evidence>
<comment type="catalytic activity">
    <reaction evidence="15">
        <text>L-seryl-[protein] + ATP = O-phospho-L-seryl-[protein] + ADP + H(+)</text>
        <dbReference type="Rhea" id="RHEA:17989"/>
        <dbReference type="Rhea" id="RHEA-COMP:9863"/>
        <dbReference type="Rhea" id="RHEA-COMP:11604"/>
        <dbReference type="ChEBI" id="CHEBI:15378"/>
        <dbReference type="ChEBI" id="CHEBI:29999"/>
        <dbReference type="ChEBI" id="CHEBI:30616"/>
        <dbReference type="ChEBI" id="CHEBI:83421"/>
        <dbReference type="ChEBI" id="CHEBI:456216"/>
        <dbReference type="EC" id="2.7.11.1"/>
    </reaction>
</comment>
<dbReference type="Gene3D" id="1.25.10.10">
    <property type="entry name" value="Leucine-rich Repeat Variant"/>
    <property type="match status" value="2"/>
</dbReference>
<comment type="caution">
    <text evidence="23">The sequence shown here is derived from an EMBL/GenBank/DDBJ whole genome shotgun (WGS) entry which is preliminary data.</text>
</comment>
<dbReference type="InterPro" id="IPR024721">
    <property type="entry name" value="Snurportin-1_N"/>
</dbReference>
<evidence type="ECO:0000256" key="14">
    <source>
        <dbReference type="ARBA" id="ARBA00048513"/>
    </source>
</evidence>
<dbReference type="PROSITE" id="PS51122">
    <property type="entry name" value="CALPONIN_2"/>
    <property type="match status" value="1"/>
</dbReference>
<dbReference type="InterPro" id="IPR014009">
    <property type="entry name" value="PIK_FAT"/>
</dbReference>
<evidence type="ECO:0000256" key="6">
    <source>
        <dbReference type="ARBA" id="ARBA00022801"/>
    </source>
</evidence>
<feature type="domain" description="FATC" evidence="22">
    <location>
        <begin position="3141"/>
        <end position="3173"/>
    </location>
</feature>
<dbReference type="SUPFAM" id="SSF48371">
    <property type="entry name" value="ARM repeat"/>
    <property type="match status" value="2"/>
</dbReference>
<dbReference type="GO" id="GO:0010605">
    <property type="term" value="P:negative regulation of macromolecule metabolic process"/>
    <property type="evidence" value="ECO:0007669"/>
    <property type="project" value="UniProtKB-ARBA"/>
</dbReference>
<dbReference type="GO" id="GO:0005634">
    <property type="term" value="C:nucleus"/>
    <property type="evidence" value="ECO:0007669"/>
    <property type="project" value="TreeGrafter"/>
</dbReference>
<dbReference type="FunFam" id="3.40.50.1820:FF:000039">
    <property type="entry name" value="Esterase ybfF"/>
    <property type="match status" value="1"/>
</dbReference>
<dbReference type="InterPro" id="IPR029058">
    <property type="entry name" value="AB_hydrolase_fold"/>
</dbReference>
<evidence type="ECO:0000256" key="17">
    <source>
        <dbReference type="RuleBase" id="RU361224"/>
    </source>
</evidence>
<evidence type="ECO:0000256" key="10">
    <source>
        <dbReference type="ARBA" id="ARBA00043742"/>
    </source>
</evidence>
<keyword evidence="6" id="KW-0378">Hydrolase</keyword>
<dbReference type="PROSITE" id="PS51190">
    <property type="entry name" value="FATC"/>
    <property type="match status" value="1"/>
</dbReference>
<dbReference type="GO" id="GO:2000243">
    <property type="term" value="P:positive regulation of reproductive process"/>
    <property type="evidence" value="ECO:0007669"/>
    <property type="project" value="UniProtKB-ARBA"/>
</dbReference>
<dbReference type="Gene3D" id="1.10.1070.11">
    <property type="entry name" value="Phosphatidylinositol 3-/4-kinase, catalytic domain"/>
    <property type="match status" value="1"/>
</dbReference>
<dbReference type="FunFam" id="1.10.418.10:FF:000075">
    <property type="entry name" value="Transgelin"/>
    <property type="match status" value="1"/>
</dbReference>
<dbReference type="SUPFAM" id="SSF47576">
    <property type="entry name" value="Calponin-homology domain, CH-domain"/>
    <property type="match status" value="1"/>
</dbReference>
<dbReference type="Pfam" id="PF00454">
    <property type="entry name" value="PI3_PI4_kinase"/>
    <property type="match status" value="1"/>
</dbReference>
<dbReference type="InterPro" id="IPR024585">
    <property type="entry name" value="mTOR_dom"/>
</dbReference>
<comment type="catalytic activity">
    <reaction evidence="14">
        <text>1-octadecanoyl-2-(9Z-octadecenoyl)-sn-glycerol + H2O = 2-(9Z-octadecenoyl)-glycerol + octadecanoate + H(+)</text>
        <dbReference type="Rhea" id="RHEA:77103"/>
        <dbReference type="ChEBI" id="CHEBI:15377"/>
        <dbReference type="ChEBI" id="CHEBI:15378"/>
        <dbReference type="ChEBI" id="CHEBI:25629"/>
        <dbReference type="ChEBI" id="CHEBI:73990"/>
        <dbReference type="ChEBI" id="CHEBI:75468"/>
    </reaction>
</comment>
<comment type="similarity">
    <text evidence="1">Belongs to the PI3/PI4-kinase family.</text>
</comment>
<dbReference type="InterPro" id="IPR011989">
    <property type="entry name" value="ARM-like"/>
</dbReference>
<comment type="catalytic activity">
    <reaction evidence="13">
        <text>1,2-didecanoylglycerol + H2O = decanoylglycerol + decanoate + H(+)</text>
        <dbReference type="Rhea" id="RHEA:48596"/>
        <dbReference type="ChEBI" id="CHEBI:11152"/>
        <dbReference type="ChEBI" id="CHEBI:15377"/>
        <dbReference type="ChEBI" id="CHEBI:15378"/>
        <dbReference type="ChEBI" id="CHEBI:27689"/>
        <dbReference type="ChEBI" id="CHEBI:90605"/>
    </reaction>
</comment>
<evidence type="ECO:0000313" key="23">
    <source>
        <dbReference type="EMBL" id="TGZ53597.1"/>
    </source>
</evidence>
<dbReference type="InterPro" id="IPR036738">
    <property type="entry name" value="FRB_sf"/>
</dbReference>
<protein>
    <recommendedName>
        <fullName evidence="17">Transgelin</fullName>
    </recommendedName>
</protein>
<dbReference type="InterPro" id="IPR036940">
    <property type="entry name" value="PI3/4_kinase_cat_sf"/>
</dbReference>
<dbReference type="GO" id="GO:0038202">
    <property type="term" value="P:TORC1 signaling"/>
    <property type="evidence" value="ECO:0007669"/>
    <property type="project" value="TreeGrafter"/>
</dbReference>
<dbReference type="FunFam" id="1.10.1070.11:FF:000007">
    <property type="entry name" value="Serine/threonine-protein kinase TOR"/>
    <property type="match status" value="1"/>
</dbReference>
<dbReference type="GO" id="GO:0004674">
    <property type="term" value="F:protein serine/threonine kinase activity"/>
    <property type="evidence" value="ECO:0007669"/>
    <property type="project" value="UniProtKB-EC"/>
</dbReference>
<dbReference type="GO" id="GO:0045787">
    <property type="term" value="P:positive regulation of cell cycle"/>
    <property type="evidence" value="ECO:0007669"/>
    <property type="project" value="UniProtKB-ARBA"/>
</dbReference>
<evidence type="ECO:0000259" key="20">
    <source>
        <dbReference type="PROSITE" id="PS50290"/>
    </source>
</evidence>
<dbReference type="Pfam" id="PF11538">
    <property type="entry name" value="Snurportin1"/>
    <property type="match status" value="1"/>
</dbReference>
<evidence type="ECO:0000256" key="13">
    <source>
        <dbReference type="ARBA" id="ARBA00048504"/>
    </source>
</evidence>
<dbReference type="CDD" id="cd05169">
    <property type="entry name" value="PIKKc_TOR"/>
    <property type="match status" value="1"/>
</dbReference>
<evidence type="ECO:0000256" key="3">
    <source>
        <dbReference type="ARBA" id="ARBA00022737"/>
    </source>
</evidence>
<dbReference type="SMART" id="SM00146">
    <property type="entry name" value="PI3Kc"/>
    <property type="match status" value="1"/>
</dbReference>
<feature type="domain" description="Calponin-homology (CH)" evidence="19">
    <location>
        <begin position="100"/>
        <end position="229"/>
    </location>
</feature>
<dbReference type="GO" id="GO:0005524">
    <property type="term" value="F:ATP binding"/>
    <property type="evidence" value="ECO:0007669"/>
    <property type="project" value="UniProtKB-KW"/>
</dbReference>
<evidence type="ECO:0000256" key="15">
    <source>
        <dbReference type="ARBA" id="ARBA00048679"/>
    </source>
</evidence>
<comment type="similarity">
    <text evidence="17">Belongs to the calponin family.</text>
</comment>
<accession>A0A4S2KZU0</accession>
<dbReference type="GO" id="GO:0045893">
    <property type="term" value="P:positive regulation of DNA-templated transcription"/>
    <property type="evidence" value="ECO:0007669"/>
    <property type="project" value="UniProtKB-ARBA"/>
</dbReference>
<dbReference type="SUPFAM" id="SSF47212">
    <property type="entry name" value="FKBP12-rapamycin-binding domain of FKBP-rapamycin-associated protein (FRAP)"/>
    <property type="match status" value="1"/>
</dbReference>
<proteinExistence type="inferred from homology"/>
<evidence type="ECO:0000313" key="24">
    <source>
        <dbReference type="Proteomes" id="UP000310200"/>
    </source>
</evidence>
<dbReference type="EMBL" id="QBLH01000986">
    <property type="protein sequence ID" value="TGZ53597.1"/>
    <property type="molecule type" value="Genomic_DNA"/>
</dbReference>
<dbReference type="FunFam" id="3.30.1010.10:FF:000004">
    <property type="entry name" value="Serine/threonine-protein kinase TOR"/>
    <property type="match status" value="1"/>
</dbReference>
<keyword evidence="8" id="KW-0131">Cell cycle</keyword>
<dbReference type="PANTHER" id="PTHR11139:SF9">
    <property type="entry name" value="SERINE_THREONINE-PROTEIN KINASE MTOR"/>
    <property type="match status" value="1"/>
</dbReference>
<evidence type="ECO:0000256" key="1">
    <source>
        <dbReference type="ARBA" id="ARBA00011031"/>
    </source>
</evidence>
<dbReference type="Pfam" id="PF21974">
    <property type="entry name" value="SPN1_m3Gcap_bd"/>
    <property type="match status" value="1"/>
</dbReference>
<dbReference type="Gene3D" id="1.20.120.150">
    <property type="entry name" value="FKBP12-rapamycin binding domain"/>
    <property type="match status" value="1"/>
</dbReference>
<feature type="region of interest" description="Disordered" evidence="18">
    <location>
        <begin position="345"/>
        <end position="376"/>
    </location>
</feature>
<dbReference type="Proteomes" id="UP000310200">
    <property type="component" value="Unassembled WGS sequence"/>
</dbReference>
<keyword evidence="5" id="KW-0418">Kinase</keyword>
<evidence type="ECO:0000256" key="2">
    <source>
        <dbReference type="ARBA" id="ARBA00022679"/>
    </source>
</evidence>
<dbReference type="Pfam" id="PF00561">
    <property type="entry name" value="Abhydrolase_1"/>
    <property type="match status" value="1"/>
</dbReference>
<evidence type="ECO:0000256" key="7">
    <source>
        <dbReference type="ARBA" id="ARBA00022840"/>
    </source>
</evidence>
<dbReference type="SMART" id="SM01343">
    <property type="entry name" value="FATC"/>
    <property type="match status" value="1"/>
</dbReference>
<dbReference type="SUPFAM" id="SSF56091">
    <property type="entry name" value="DNA ligase/mRNA capping enzyme, catalytic domain"/>
    <property type="match status" value="1"/>
</dbReference>
<reference evidence="23 24" key="1">
    <citation type="journal article" date="2019" name="Philos. Trans. R. Soc. Lond., B, Biol. Sci.">
        <title>Ant behaviour and brain gene expression of defending hosts depend on the ecological success of the intruding social parasite.</title>
        <authorList>
            <person name="Kaur R."/>
            <person name="Stoldt M."/>
            <person name="Jongepier E."/>
            <person name="Feldmeyer B."/>
            <person name="Menzel F."/>
            <person name="Bornberg-Bauer E."/>
            <person name="Foitzik S."/>
        </authorList>
    </citation>
    <scope>NUCLEOTIDE SEQUENCE [LARGE SCALE GENOMIC DNA]</scope>
    <source>
        <tissue evidence="23">Whole body</tissue>
    </source>
</reference>
<comment type="catalytic activity">
    <reaction evidence="12">
        <text>1-octadecanoyl-2-(4Z,7Z,10Z,13Z,16Z,19Z-docosahexaenoyl)-sn-glycerol + H2O = 2-(4Z,7Z,10Z,13Z,16Z,19Z-docosahexaenoyl)-glycerol + octadecanoate + H(+)</text>
        <dbReference type="Rhea" id="RHEA:77107"/>
        <dbReference type="ChEBI" id="CHEBI:15377"/>
        <dbReference type="ChEBI" id="CHEBI:15378"/>
        <dbReference type="ChEBI" id="CHEBI:25629"/>
        <dbReference type="ChEBI" id="CHEBI:77129"/>
        <dbReference type="ChEBI" id="CHEBI:186738"/>
    </reaction>
</comment>
<dbReference type="PANTHER" id="PTHR11139">
    <property type="entry name" value="ATAXIA TELANGIECTASIA MUTATED ATM -RELATED"/>
    <property type="match status" value="1"/>
</dbReference>
<dbReference type="CDD" id="cd09232">
    <property type="entry name" value="Snurportin-1_C"/>
    <property type="match status" value="1"/>
</dbReference>
<dbReference type="InterPro" id="IPR000557">
    <property type="entry name" value="Calponin_repeat"/>
</dbReference>
<dbReference type="InterPro" id="IPR057564">
    <property type="entry name" value="HEAT_ATR"/>
</dbReference>
<dbReference type="Pfam" id="PF00402">
    <property type="entry name" value="Calponin"/>
    <property type="match status" value="1"/>
</dbReference>
<dbReference type="PROSITE" id="PS51189">
    <property type="entry name" value="FAT"/>
    <property type="match status" value="1"/>
</dbReference>
<dbReference type="InterPro" id="IPR018936">
    <property type="entry name" value="PI3/4_kinase_CS"/>
</dbReference>
<dbReference type="PROSITE" id="PS01052">
    <property type="entry name" value="CALPONIN_1"/>
    <property type="match status" value="1"/>
</dbReference>
<dbReference type="Pfam" id="PF23593">
    <property type="entry name" value="HEAT_ATR"/>
    <property type="match status" value="1"/>
</dbReference>
<dbReference type="SMART" id="SM01345">
    <property type="entry name" value="Rapamycin_bind"/>
    <property type="match status" value="1"/>
</dbReference>
<dbReference type="PROSITE" id="PS00915">
    <property type="entry name" value="PI3_4_KINASE_1"/>
    <property type="match status" value="1"/>
</dbReference>
<dbReference type="Pfam" id="PF08771">
    <property type="entry name" value="FRB_dom"/>
    <property type="match status" value="1"/>
</dbReference>
<evidence type="ECO:0000256" key="16">
    <source>
        <dbReference type="ARBA" id="ARBA00048919"/>
    </source>
</evidence>
<feature type="domain" description="PI3K/PI4K catalytic" evidence="20">
    <location>
        <begin position="2770"/>
        <end position="3087"/>
    </location>
</feature>
<evidence type="ECO:0000259" key="22">
    <source>
        <dbReference type="PROSITE" id="PS51190"/>
    </source>
</evidence>
<evidence type="ECO:0000256" key="9">
    <source>
        <dbReference type="ARBA" id="ARBA00043667"/>
    </source>
</evidence>
<dbReference type="SUPFAM" id="SSF56112">
    <property type="entry name" value="Protein kinase-like (PK-like)"/>
    <property type="match status" value="1"/>
</dbReference>
<name>A0A4S2KZU0_9HYME</name>
<dbReference type="InterPro" id="IPR011990">
    <property type="entry name" value="TPR-like_helical_dom_sf"/>
</dbReference>
<dbReference type="InterPro" id="IPR003096">
    <property type="entry name" value="SM22_calponin"/>
</dbReference>
<evidence type="ECO:0000259" key="19">
    <source>
        <dbReference type="PROSITE" id="PS50021"/>
    </source>
</evidence>
<feature type="domain" description="FAT" evidence="21">
    <location>
        <begin position="2038"/>
        <end position="2596"/>
    </location>
</feature>
<feature type="compositionally biased region" description="Basic and acidic residues" evidence="18">
    <location>
        <begin position="349"/>
        <end position="370"/>
    </location>
</feature>
<dbReference type="InterPro" id="IPR050517">
    <property type="entry name" value="DDR_Repair_Kinase"/>
</dbReference>
<dbReference type="Pfam" id="PF00307">
    <property type="entry name" value="CH"/>
    <property type="match status" value="1"/>
</dbReference>
<keyword evidence="4" id="KW-0547">Nucleotide-binding</keyword>
<evidence type="ECO:0000256" key="5">
    <source>
        <dbReference type="ARBA" id="ARBA00022777"/>
    </source>
</evidence>
<dbReference type="Gene3D" id="3.40.50.1820">
    <property type="entry name" value="alpha/beta hydrolase"/>
    <property type="match status" value="1"/>
</dbReference>
<dbReference type="GO" id="GO:0016242">
    <property type="term" value="P:negative regulation of macroautophagy"/>
    <property type="evidence" value="ECO:0007669"/>
    <property type="project" value="TreeGrafter"/>
</dbReference>
<evidence type="ECO:0000256" key="8">
    <source>
        <dbReference type="ARBA" id="ARBA00023306"/>
    </source>
</evidence>
<comment type="catalytic activity">
    <reaction evidence="9">
        <text>a 1,2-diacyl-sn-glycerol + H2O = a 2-acylglycerol + a fatty acid + H(+)</text>
        <dbReference type="Rhea" id="RHEA:33275"/>
        <dbReference type="ChEBI" id="CHEBI:15377"/>
        <dbReference type="ChEBI" id="CHEBI:15378"/>
        <dbReference type="ChEBI" id="CHEBI:17389"/>
        <dbReference type="ChEBI" id="CHEBI:17815"/>
        <dbReference type="ChEBI" id="CHEBI:28868"/>
        <dbReference type="EC" id="3.1.1.116"/>
    </reaction>
</comment>
<dbReference type="PROSITE" id="PS50290">
    <property type="entry name" value="PI3_4_KINASE_3"/>
    <property type="match status" value="1"/>
</dbReference>
<keyword evidence="24" id="KW-1185">Reference proteome</keyword>
<dbReference type="SUPFAM" id="SSF53474">
    <property type="entry name" value="alpha/beta-Hydrolases"/>
    <property type="match status" value="1"/>
</dbReference>
<dbReference type="Gene3D" id="1.10.418.10">
    <property type="entry name" value="Calponin-like domain"/>
    <property type="match status" value="1"/>
</dbReference>
<dbReference type="InterPro" id="IPR000073">
    <property type="entry name" value="AB_hydrolase_1"/>
</dbReference>
<dbReference type="InterPro" id="IPR047857">
    <property type="entry name" value="Snurportin1_C"/>
</dbReference>
<dbReference type="STRING" id="300112.A0A4S2KZU0"/>
<dbReference type="InterPro" id="IPR026683">
    <property type="entry name" value="TOR_cat"/>
</dbReference>
<sequence>MCEHAEPRYSLKLAALFALRGPYTAKSNRATFAYSVHLRTREALWMTSQVKVNEHEDTLHEIRVTALSTTFADVRCTATESILTTINYEIYMQINSKYSEELAQECLEWIKTITGENISTNGDMDNFYEILKDGILLCRYLKKKSENCGRLEEPLPKIRLVNDIKEGSVKKINKTSLAFKCMENINAFLEAAKSLGVPPQETFQTVDLWERQNLNSVVICLQSLGRKAGNYGKPSIGPKEADKNVRNFTEEQLRAGQGVISLQYGSNKGANQSGINFGNTRHIVVFEFVFIMTLFLCHVHQFLDARPVQIRNRILIANHYKSHYKVFSGHSKMDIVELPNNDISNGISDKGDNTSDNISDNKSDNKSEDKNECDEREAVRRQFYKNRIKKDNIKLEIDDSTPQEERRKRLLEHQKKHRDEAVNAARGIVQEYSKSKNESVGAGNHSWYYRVLPKESTINRMMLSEWMLDVPQDLTENWVMIPCPTGNRVRLISGWGETRAYSRKGRLHGVFPSALPGGYPDSDPHQCAAVDCIWIKSRKIFYILDAVFWSLLPFTNCEAEFRLFWIKNKFQETPEFKERNTDTNKYPILTLQNIDFNSDYNSALMSLDDDLKPLDGFLFYHRRALYMFGVTPLVTWLKPFMLPEVLGISVPSPLDQKPDDYINFEHYMQKVKAKSNQDTTKDNVVTDAMEIGGVEGVMEIEGVEGRNTVFKHRINKDVKYLKTGQLIDILKSGYTTTRQKDKLFVIYSIVLHPLSRTVPVKLAYTSYESVKEHEQDAKEPIIIMHGLFGSKNNWNSLSKAIHQKTKRKVIAVDARNHGDSPHSSNMSYKDMAGDVIQLLSDLGFERAVLVGHSMGGSAVMYTALNFPQHIEKLAVVDMSPVRASPNLMQMERIFEAMRLVMVDGSLSLSKARKTVDQQLAKSIKSSSMRQFILTNLVEAESGKYKWRVNLPVLEQAFSTQIAVFPNVGSKIYDGPTLFIGGSNSDYIQAKDHDAIKKLFPTAKFHYVDGASHWVHADKPNEFVDLLTTFINCSALSDRRRVLGEKNHLARQIARQRYLNSKWEHTVRDGGQSKHHLRRHRTTLDTAVGAVLRAVRRDRSRLARLVLAVHAHNLFTKPNVYGVGGVRHSVEHRRDLAGMWFTFTTTALIGADLATDYRTFTASPSAQESDGIRTAMFYTLIYTSNGKTMSNMLMQQFVQRLKSRNEEARNKAARDLCLYVKRELREASQEEITAFMDEFNHHIFEMVSASDINEKKGGILAIVCLIGADVGNFNTRTVRFANYLRNLIPSNDVGVMQLAAKTVGKLALVSGTYTAEYVEFEVKRAFEWLGADRHEGRKHAAVLVLRELAVSVPTYFFQQVTPFFELIFNAIHDPKPAVREGAVEALRAALVVTAQRETVKQMHKSQWYKQCYDEVIDGFAEVHTKEKGINRDDRIHGSLLVLNELLRCSNVQWERNYEALMERLNGSTQNENDILSLMPRLKTTIGSKWAVSGQNATASQHTLYPAHESTVCRCLMQERLDEIYNDVMNQKISRNPHIQHALMMLLPRLAAFNKEKFIKDHLKESLAYLLLILRSREKDRYAAFTSIGFIAVAVEDAINPYLPKIMEMIKSLLPSKETPSKKRTPLEPAVFVCITLLSHAVKQVIASDVRDLLEPMFQTGLSPILTTALRELAHSIPSLQVDISQGLLRMLSQVLMQKPLRHPGAPWTATSPNSAADDVSSTVLALKTLGTFNFDNNPLLQFVKRCADHFLTSEQAEVRLEAVKTCSRLLRLTLNQSGPTVTTTVSTVLGKLLVVGITDTDPDVRLWVLASLDDSFDVQLAQAENLSALFIAMNDEMFEIRELAVRTVGRLSTLNPAYVMPSLRKTLVQFLTELEHSGMGRNKEQAARMLDHLVVTAPRLVRPYMEPILKVLVPKLKESDPNPGVVLAVLRAIGDLAEVNGAEMQQWMSELSSILLEMLMDASSPEKRGVALWVFGQLVGSTGHVVKPYLQYPSLLDVLINFLKTEQQPIIRREAIRVLGQLEFMEHCDKGPLPLDNKILGDTAMHCRAYAKALHYKEDEFHKSRNSSVFESLISINNKLQQKEAAEGLLEYVMNHNQQDLKVQIRWYEKLHNWDKALQLYQERLESDSADVESTLGQMRCLEALGEWGQLHEVATKQWTNQSDDNKQRMSRMAAAAAWGLGQWESMQKYVSLIPKDTQDGAFYRAVLAIHDEQYNVAHQFIDTARDLLDTELTAMAGESYQRAYNAMVEVQKLAELEEVIQFKLVPERRAAIKAMWWERLQGGQKIVEDWQKIIQVHTLVVSPHDDMYTWLKYASLCRKSGSLMLCHKTLVMLMGTDPSSTPDQPLPTTHPQVTFAYCKHLWVANKREEAYSQLQRFVQTYLQPTTAAVINQEDEKQHESKKRLLARCYLKLGEWLESLQGINEHSIPAVLSYYAAATEHDPTWYKAWHAFAYTNYETVLFYKHQQGSESAPAETAPGNGTRNNLSSSQYISQFTVPAVEGFFRSINLSDGNSLQDTLRLLTLWFDYGQWPEVYDAVVEGIRLIEINTWLQVIPQLIARIDTPRALVGRCIHHLLIDIGKTHPQALVYPLTVASKSASHARKTAANKILKSMCEHSPTLVQQAIMASDELIRVAILWHELWHEGLEEASRLYFGERNVRGMFDTLEPLHAMLERGPQTLKETSFNQAYGRDLMEAQEWCHRYKASRNVRDLNQAWDLYYHVFRRISRQLPQLTSLELQYVSPKLLICRDLELAVPGSYSPGHPIVRIASIHSSMQVITSKQRPRKLCIKGQLLFGSSNGKDYMFLLKGHEDLRQDERVMQLFGLVNTLLLHDPDTFRRNLTIQRYAVIPLSTNSGLIGWVPHCDTLHTLIRDYREKKKILLNIEHRIMLRMAPDYDHLMLMQKVEVFEHALEHTHGDDLARLLWLKSPSSEVWFDRRTNYTRSLAVMSMVGYILGLGDRHPSNLMLDRLSGKILHIDFGDCFEVAMTREKFPEKIPFRLTRMLINAMEVTGIEGTYRRTCESVMSVLHRNKDSLMAVLEAFVYDPLLNWRLMDNAVPKGKRSDAQGMSASSSQEHGDMLDSLTATLPKKGVPCSIENGGKAFAFAIFVADNNQPEALNKKALTIITRVRDKLTGRDFSHEETLSVRQQVDLLIQQATNNENLCQCYIGWYVPVLVNERPNLLVKGEVP</sequence>
<dbReference type="GO" id="GO:0031931">
    <property type="term" value="C:TORC1 complex"/>
    <property type="evidence" value="ECO:0007669"/>
    <property type="project" value="TreeGrafter"/>
</dbReference>
<keyword evidence="3" id="KW-0677">Repeat</keyword>
<dbReference type="InterPro" id="IPR036872">
    <property type="entry name" value="CH_dom_sf"/>
</dbReference>
<dbReference type="GO" id="GO:0031932">
    <property type="term" value="C:TORC2 complex"/>
    <property type="evidence" value="ECO:0007669"/>
    <property type="project" value="UniProtKB-ARBA"/>
</dbReference>
<dbReference type="FunFam" id="1.20.120.150:FF:000001">
    <property type="entry name" value="Serine/threonine-protein kinase TOR"/>
    <property type="match status" value="1"/>
</dbReference>
<gene>
    <name evidence="23" type="ORF">DBV15_05126</name>
</gene>
<dbReference type="InterPro" id="IPR009076">
    <property type="entry name" value="FRB_dom"/>
</dbReference>
<organism evidence="23 24">
    <name type="scientific">Temnothorax longispinosus</name>
    <dbReference type="NCBI Taxonomy" id="300112"/>
    <lineage>
        <taxon>Eukaryota</taxon>
        <taxon>Metazoa</taxon>
        <taxon>Ecdysozoa</taxon>
        <taxon>Arthropoda</taxon>
        <taxon>Hexapoda</taxon>
        <taxon>Insecta</taxon>
        <taxon>Pterygota</taxon>
        <taxon>Neoptera</taxon>
        <taxon>Endopterygota</taxon>
        <taxon>Hymenoptera</taxon>
        <taxon>Apocrita</taxon>
        <taxon>Aculeata</taxon>
        <taxon>Formicoidea</taxon>
        <taxon>Formicidae</taxon>
        <taxon>Myrmicinae</taxon>
        <taxon>Temnothorax</taxon>
    </lineage>
</organism>
<dbReference type="InterPro" id="IPR016024">
    <property type="entry name" value="ARM-type_fold"/>
</dbReference>
<comment type="catalytic activity">
    <reaction evidence="10">
        <text>a 1,3-diacyl-sn-glycerol + H2O = a 1-acyl-sn-glycerol + a fatty acid + H(+)</text>
        <dbReference type="Rhea" id="RHEA:38503"/>
        <dbReference type="ChEBI" id="CHEBI:15377"/>
        <dbReference type="ChEBI" id="CHEBI:15378"/>
        <dbReference type="ChEBI" id="CHEBI:28868"/>
        <dbReference type="ChEBI" id="CHEBI:64683"/>
        <dbReference type="ChEBI" id="CHEBI:77272"/>
    </reaction>
</comment>
<dbReference type="SMART" id="SM00033">
    <property type="entry name" value="CH"/>
    <property type="match status" value="1"/>
</dbReference>
<dbReference type="InterPro" id="IPR003152">
    <property type="entry name" value="FATC_dom"/>
</dbReference>
<dbReference type="Pfam" id="PF02260">
    <property type="entry name" value="FATC"/>
    <property type="match status" value="1"/>
</dbReference>
<keyword evidence="2" id="KW-0808">Transferase</keyword>
<dbReference type="Gene3D" id="3.30.1010.10">
    <property type="entry name" value="Phosphatidylinositol 3-kinase Catalytic Subunit, Chain A, domain 4"/>
    <property type="match status" value="1"/>
</dbReference>
<dbReference type="InterPro" id="IPR011009">
    <property type="entry name" value="Kinase-like_dom_sf"/>
</dbReference>
<dbReference type="InterPro" id="IPR001715">
    <property type="entry name" value="CH_dom"/>
</dbReference>